<sequence length="149" mass="15316">MMRRACVSLALALTVLMLPGCLPRDRIPNPADVRSAPDTGPGLEPMFGQWEADKPTQLRAQPNASAAVIASLGAGQAVTTMGRVRNSDWVAVKAGGGTGYVRLHLLRLKGSAPATARGTTTTLAKPADNAGPTVKAAPRSKIGAAPIPN</sequence>
<dbReference type="AlphaFoldDB" id="A0A431VPG3"/>
<keyword evidence="2" id="KW-0732">Signal</keyword>
<feature type="signal peptide" evidence="2">
    <location>
        <begin position="1"/>
        <end position="23"/>
    </location>
</feature>
<proteinExistence type="predicted"/>
<evidence type="ECO:0000256" key="1">
    <source>
        <dbReference type="SAM" id="MobiDB-lite"/>
    </source>
</evidence>
<feature type="domain" description="SH3b" evidence="3">
    <location>
        <begin position="57"/>
        <end position="102"/>
    </location>
</feature>
<dbReference type="OrthoDB" id="7303331at2"/>
<dbReference type="InterPro" id="IPR003646">
    <property type="entry name" value="SH3-like_bac-type"/>
</dbReference>
<name>A0A431VPG3_9PROT</name>
<accession>A0A431VPG3</accession>
<evidence type="ECO:0000259" key="3">
    <source>
        <dbReference type="Pfam" id="PF08239"/>
    </source>
</evidence>
<feature type="chain" id="PRO_5019533106" evidence="2">
    <location>
        <begin position="24"/>
        <end position="149"/>
    </location>
</feature>
<feature type="region of interest" description="Disordered" evidence="1">
    <location>
        <begin position="114"/>
        <end position="149"/>
    </location>
</feature>
<reference evidence="4 5" key="1">
    <citation type="submission" date="2018-12" db="EMBL/GenBank/DDBJ databases">
        <authorList>
            <person name="Yang Y."/>
        </authorList>
    </citation>
    <scope>NUCLEOTIDE SEQUENCE [LARGE SCALE GENOMIC DNA]</scope>
    <source>
        <strain evidence="4 5">L-25-5w-1</strain>
    </source>
</reference>
<keyword evidence="5" id="KW-1185">Reference proteome</keyword>
<dbReference type="Proteomes" id="UP000277007">
    <property type="component" value="Unassembled WGS sequence"/>
</dbReference>
<comment type="caution">
    <text evidence="4">The sequence shown here is derived from an EMBL/GenBank/DDBJ whole genome shotgun (WGS) entry which is preliminary data.</text>
</comment>
<dbReference type="Gene3D" id="2.30.30.40">
    <property type="entry name" value="SH3 Domains"/>
    <property type="match status" value="1"/>
</dbReference>
<organism evidence="4 5">
    <name type="scientific">Azospirillum griseum</name>
    <dbReference type="NCBI Taxonomy" id="2496639"/>
    <lineage>
        <taxon>Bacteria</taxon>
        <taxon>Pseudomonadati</taxon>
        <taxon>Pseudomonadota</taxon>
        <taxon>Alphaproteobacteria</taxon>
        <taxon>Rhodospirillales</taxon>
        <taxon>Azospirillaceae</taxon>
        <taxon>Azospirillum</taxon>
    </lineage>
</organism>
<evidence type="ECO:0000313" key="5">
    <source>
        <dbReference type="Proteomes" id="UP000277007"/>
    </source>
</evidence>
<protein>
    <submittedName>
        <fullName evidence="4">SH3 domain-containing protein</fullName>
    </submittedName>
</protein>
<dbReference type="EMBL" id="RXMA01000001">
    <property type="protein sequence ID" value="RTR24630.1"/>
    <property type="molecule type" value="Genomic_DNA"/>
</dbReference>
<gene>
    <name evidence="4" type="ORF">EJ903_02455</name>
</gene>
<evidence type="ECO:0000313" key="4">
    <source>
        <dbReference type="EMBL" id="RTR24630.1"/>
    </source>
</evidence>
<evidence type="ECO:0000256" key="2">
    <source>
        <dbReference type="SAM" id="SignalP"/>
    </source>
</evidence>
<dbReference type="RefSeq" id="WP_126611720.1">
    <property type="nucleotide sequence ID" value="NZ_JBHUCY010000008.1"/>
</dbReference>
<dbReference type="Pfam" id="PF08239">
    <property type="entry name" value="SH3_3"/>
    <property type="match status" value="1"/>
</dbReference>